<sequence>MPPHTEAAPHFKPGLAPRMKNYARFLKKDLLRNRTIYLMSLAGLAYYILFKYVPMYGLTIAFKNFTPAKGIIGSPWVGFTHFEQFFNSHYFWRILKNTLLINAYELIFAFPAPIILALLLNEVRSTFFKRSVQTVTYLPHFISTVVICGMIVDFTSKSGLISSIIEAFGGERSNLLLNPDYFRTIFVGSGIWQGVGWGSIIYLAALSAIDPQLYDAATIDGANRWKQMLHVTLPGIKPTIVIMLILNIGGIMNVGFEKIILLYNPMTYETADVISSFVYRKGILEASYSYSTAVGMFNSVINFMMLVLANRISRKFNETSLW</sequence>
<evidence type="ECO:0000256" key="7">
    <source>
        <dbReference type="RuleBase" id="RU363032"/>
    </source>
</evidence>
<feature type="domain" description="ABC transmembrane type-1" evidence="8">
    <location>
        <begin position="95"/>
        <end position="309"/>
    </location>
</feature>
<evidence type="ECO:0000256" key="3">
    <source>
        <dbReference type="ARBA" id="ARBA00022475"/>
    </source>
</evidence>
<reference evidence="10" key="1">
    <citation type="journal article" date="2019" name="Int. J. Syst. Evol. Microbiol.">
        <title>The Global Catalogue of Microorganisms (GCM) 10K type strain sequencing project: providing services to taxonomists for standard genome sequencing and annotation.</title>
        <authorList>
            <consortium name="The Broad Institute Genomics Platform"/>
            <consortium name="The Broad Institute Genome Sequencing Center for Infectious Disease"/>
            <person name="Wu L."/>
            <person name="Ma J."/>
        </authorList>
    </citation>
    <scope>NUCLEOTIDE SEQUENCE [LARGE SCALE GENOMIC DNA]</scope>
    <source>
        <strain evidence="10">CCUG 57263</strain>
    </source>
</reference>
<dbReference type="InterPro" id="IPR050809">
    <property type="entry name" value="UgpAE/MalFG_permease"/>
</dbReference>
<evidence type="ECO:0000259" key="8">
    <source>
        <dbReference type="PROSITE" id="PS50928"/>
    </source>
</evidence>
<dbReference type="SUPFAM" id="SSF161098">
    <property type="entry name" value="MetI-like"/>
    <property type="match status" value="1"/>
</dbReference>
<comment type="similarity">
    <text evidence="7">Belongs to the binding-protein-dependent transport system permease family.</text>
</comment>
<protein>
    <submittedName>
        <fullName evidence="9">ABC transporter permease</fullName>
    </submittedName>
</protein>
<dbReference type="Gene3D" id="1.10.3720.10">
    <property type="entry name" value="MetI-like"/>
    <property type="match status" value="1"/>
</dbReference>
<accession>A0ABW3D739</accession>
<evidence type="ECO:0000313" key="9">
    <source>
        <dbReference type="EMBL" id="MFD0869280.1"/>
    </source>
</evidence>
<keyword evidence="6 7" id="KW-0472">Membrane</keyword>
<gene>
    <name evidence="9" type="ORF">ACFQ03_08960</name>
</gene>
<feature type="transmembrane region" description="Helical" evidence="7">
    <location>
        <begin position="236"/>
        <end position="256"/>
    </location>
</feature>
<dbReference type="PROSITE" id="PS50928">
    <property type="entry name" value="ABC_TM1"/>
    <property type="match status" value="1"/>
</dbReference>
<feature type="transmembrane region" description="Helical" evidence="7">
    <location>
        <begin position="288"/>
        <end position="309"/>
    </location>
</feature>
<dbReference type="InterPro" id="IPR000515">
    <property type="entry name" value="MetI-like"/>
</dbReference>
<evidence type="ECO:0000256" key="6">
    <source>
        <dbReference type="ARBA" id="ARBA00023136"/>
    </source>
</evidence>
<evidence type="ECO:0000256" key="4">
    <source>
        <dbReference type="ARBA" id="ARBA00022692"/>
    </source>
</evidence>
<evidence type="ECO:0000313" key="10">
    <source>
        <dbReference type="Proteomes" id="UP001597120"/>
    </source>
</evidence>
<dbReference type="EMBL" id="JBHTIU010000028">
    <property type="protein sequence ID" value="MFD0869280.1"/>
    <property type="molecule type" value="Genomic_DNA"/>
</dbReference>
<keyword evidence="3" id="KW-1003">Cell membrane</keyword>
<comment type="caution">
    <text evidence="9">The sequence shown here is derived from an EMBL/GenBank/DDBJ whole genome shotgun (WGS) entry which is preliminary data.</text>
</comment>
<dbReference type="PANTHER" id="PTHR43227">
    <property type="entry name" value="BLL4140 PROTEIN"/>
    <property type="match status" value="1"/>
</dbReference>
<dbReference type="PANTHER" id="PTHR43227:SF11">
    <property type="entry name" value="BLL4140 PROTEIN"/>
    <property type="match status" value="1"/>
</dbReference>
<feature type="transmembrane region" description="Helical" evidence="7">
    <location>
        <begin position="185"/>
        <end position="205"/>
    </location>
</feature>
<keyword evidence="4 7" id="KW-0812">Transmembrane</keyword>
<evidence type="ECO:0000256" key="5">
    <source>
        <dbReference type="ARBA" id="ARBA00022989"/>
    </source>
</evidence>
<dbReference type="Proteomes" id="UP001597120">
    <property type="component" value="Unassembled WGS sequence"/>
</dbReference>
<proteinExistence type="inferred from homology"/>
<evidence type="ECO:0000256" key="1">
    <source>
        <dbReference type="ARBA" id="ARBA00004651"/>
    </source>
</evidence>
<name>A0ABW3D739_9BACL</name>
<dbReference type="InterPro" id="IPR035906">
    <property type="entry name" value="MetI-like_sf"/>
</dbReference>
<feature type="transmembrane region" description="Helical" evidence="7">
    <location>
        <begin position="35"/>
        <end position="53"/>
    </location>
</feature>
<evidence type="ECO:0000256" key="2">
    <source>
        <dbReference type="ARBA" id="ARBA00022448"/>
    </source>
</evidence>
<keyword evidence="10" id="KW-1185">Reference proteome</keyword>
<dbReference type="RefSeq" id="WP_379287574.1">
    <property type="nucleotide sequence ID" value="NZ_JBHTIU010000028.1"/>
</dbReference>
<feature type="transmembrane region" description="Helical" evidence="7">
    <location>
        <begin position="141"/>
        <end position="165"/>
    </location>
</feature>
<organism evidence="9 10">
    <name type="scientific">Paenibacillus residui</name>
    <dbReference type="NCBI Taxonomy" id="629724"/>
    <lineage>
        <taxon>Bacteria</taxon>
        <taxon>Bacillati</taxon>
        <taxon>Bacillota</taxon>
        <taxon>Bacilli</taxon>
        <taxon>Bacillales</taxon>
        <taxon>Paenibacillaceae</taxon>
        <taxon>Paenibacillus</taxon>
    </lineage>
</organism>
<keyword evidence="2 7" id="KW-0813">Transport</keyword>
<dbReference type="CDD" id="cd06261">
    <property type="entry name" value="TM_PBP2"/>
    <property type="match status" value="1"/>
</dbReference>
<dbReference type="Pfam" id="PF00528">
    <property type="entry name" value="BPD_transp_1"/>
    <property type="match status" value="1"/>
</dbReference>
<keyword evidence="5 7" id="KW-1133">Transmembrane helix</keyword>
<feature type="transmembrane region" description="Helical" evidence="7">
    <location>
        <begin position="99"/>
        <end position="120"/>
    </location>
</feature>
<comment type="subcellular location">
    <subcellularLocation>
        <location evidence="1 7">Cell membrane</location>
        <topology evidence="1 7">Multi-pass membrane protein</topology>
    </subcellularLocation>
</comment>